<dbReference type="GO" id="GO:0006950">
    <property type="term" value="P:response to stress"/>
    <property type="evidence" value="ECO:0007669"/>
    <property type="project" value="TreeGrafter"/>
</dbReference>
<dbReference type="SUPFAM" id="SSF46785">
    <property type="entry name" value="Winged helix' DNA-binding domain"/>
    <property type="match status" value="1"/>
</dbReference>
<reference evidence="3" key="1">
    <citation type="journal article" date="2019" name="Int. J. Syst. Evol. Microbiol.">
        <title>The Global Catalogue of Microorganisms (GCM) 10K type strain sequencing project: providing services to taxonomists for standard genome sequencing and annotation.</title>
        <authorList>
            <consortium name="The Broad Institute Genomics Platform"/>
            <consortium name="The Broad Institute Genome Sequencing Center for Infectious Disease"/>
            <person name="Wu L."/>
            <person name="Ma J."/>
        </authorList>
    </citation>
    <scope>NUCLEOTIDE SEQUENCE [LARGE SCALE GENOMIC DNA]</scope>
    <source>
        <strain evidence="3">KCTC 42083</strain>
    </source>
</reference>
<keyword evidence="3" id="KW-1185">Reference proteome</keyword>
<feature type="domain" description="HTH marR-type" evidence="1">
    <location>
        <begin position="26"/>
        <end position="159"/>
    </location>
</feature>
<dbReference type="SMART" id="SM00347">
    <property type="entry name" value="HTH_MARR"/>
    <property type="match status" value="1"/>
</dbReference>
<proteinExistence type="predicted"/>
<dbReference type="Gene3D" id="1.10.10.10">
    <property type="entry name" value="Winged helix-like DNA-binding domain superfamily/Winged helix DNA-binding domain"/>
    <property type="match status" value="1"/>
</dbReference>
<evidence type="ECO:0000313" key="2">
    <source>
        <dbReference type="EMBL" id="GHC40244.1"/>
    </source>
</evidence>
<gene>
    <name evidence="2" type="ORF">GCM10010096_08350</name>
</gene>
<organism evidence="2 3">
    <name type="scientific">Alcaligenes pakistanensis</name>
    <dbReference type="NCBI Taxonomy" id="1482717"/>
    <lineage>
        <taxon>Bacteria</taxon>
        <taxon>Pseudomonadati</taxon>
        <taxon>Pseudomonadota</taxon>
        <taxon>Betaproteobacteria</taxon>
        <taxon>Burkholderiales</taxon>
        <taxon>Alcaligenaceae</taxon>
        <taxon>Alcaligenes</taxon>
    </lineage>
</organism>
<accession>A0A8H9IH62</accession>
<dbReference type="AlphaFoldDB" id="A0A8H9IH62"/>
<protein>
    <submittedName>
        <fullName evidence="2">MarR family transcriptional regulator</fullName>
    </submittedName>
</protein>
<dbReference type="PANTHER" id="PTHR33164:SF106">
    <property type="entry name" value="TRANSCRIPTIONAL REGULATORY PROTEIN"/>
    <property type="match status" value="1"/>
</dbReference>
<dbReference type="InterPro" id="IPR036390">
    <property type="entry name" value="WH_DNA-bd_sf"/>
</dbReference>
<dbReference type="PROSITE" id="PS50995">
    <property type="entry name" value="HTH_MARR_2"/>
    <property type="match status" value="1"/>
</dbReference>
<dbReference type="Pfam" id="PF12802">
    <property type="entry name" value="MarR_2"/>
    <property type="match status" value="1"/>
</dbReference>
<dbReference type="Proteomes" id="UP000608923">
    <property type="component" value="Unassembled WGS sequence"/>
</dbReference>
<dbReference type="RefSeq" id="WP_189391191.1">
    <property type="nucleotide sequence ID" value="NZ_BMZN01000001.1"/>
</dbReference>
<evidence type="ECO:0000259" key="1">
    <source>
        <dbReference type="PROSITE" id="PS50995"/>
    </source>
</evidence>
<comment type="caution">
    <text evidence="2">The sequence shown here is derived from an EMBL/GenBank/DDBJ whole genome shotgun (WGS) entry which is preliminary data.</text>
</comment>
<evidence type="ECO:0000313" key="3">
    <source>
        <dbReference type="Proteomes" id="UP000608923"/>
    </source>
</evidence>
<dbReference type="InterPro" id="IPR000835">
    <property type="entry name" value="HTH_MarR-typ"/>
</dbReference>
<dbReference type="InterPro" id="IPR036388">
    <property type="entry name" value="WH-like_DNA-bd_sf"/>
</dbReference>
<dbReference type="EMBL" id="BMZN01000001">
    <property type="protein sequence ID" value="GHC40244.1"/>
    <property type="molecule type" value="Genomic_DNA"/>
</dbReference>
<name>A0A8H9IH62_9BURK</name>
<dbReference type="InterPro" id="IPR039422">
    <property type="entry name" value="MarR/SlyA-like"/>
</dbReference>
<sequence>MPDKQPLTTTWTQAEAKDDVLSGHMQSDIVRMMLRQFDVYIEANKHQLARTAGLSLNEYKALEFVLELKPLSPGKLAQLLNLSPSGTHALITRLESAGYLLRKPHPRDGRMTSLYPNHERCKRLIASMDEPAHYIIDATAHYNASQLSALYDFLLKSLGHLREDALHRLKRKPT</sequence>
<dbReference type="PANTHER" id="PTHR33164">
    <property type="entry name" value="TRANSCRIPTIONAL REGULATOR, MARR FAMILY"/>
    <property type="match status" value="1"/>
</dbReference>
<dbReference type="GO" id="GO:0003700">
    <property type="term" value="F:DNA-binding transcription factor activity"/>
    <property type="evidence" value="ECO:0007669"/>
    <property type="project" value="InterPro"/>
</dbReference>